<protein>
    <recommendedName>
        <fullName evidence="3">N-acetyltransferase domain-containing protein</fullName>
    </recommendedName>
</protein>
<name>A0AAV1KWT6_9NEOP</name>
<dbReference type="SUPFAM" id="SSF55729">
    <property type="entry name" value="Acyl-CoA N-acyltransferases (Nat)"/>
    <property type="match status" value="1"/>
</dbReference>
<dbReference type="PANTHER" id="PTHR20905:SF28">
    <property type="entry name" value="GH28833P-RELATED"/>
    <property type="match status" value="1"/>
</dbReference>
<keyword evidence="2" id="KW-1185">Reference proteome</keyword>
<sequence>MIVFKIVFVTVIISDKYRIECLSPATIEGALRVIKESFCQDEYVSIGSEVNKNPVAAEELLELCADAALDGVSLVVVELSTEEVVAVAFNKIQVQSSSVSEKPFFEIFAEERCTQESSRSLIQFMAIVDGRCNLFEKYGVDCSLEIMFLATLREHRKQKLGTLLCKYSVDLARKLKDGPITKITVDNLGPKYKMIKPREPNKTYPKICQAIWTSIGSQKIGKALDFTVHLTVPLKEFVYDGKPYTERIGDDSAFCEVVAKALY</sequence>
<dbReference type="AlphaFoldDB" id="A0AAV1KWT6"/>
<reference evidence="1 2" key="1">
    <citation type="submission" date="2023-11" db="EMBL/GenBank/DDBJ databases">
        <authorList>
            <person name="Hedman E."/>
            <person name="Englund M."/>
            <person name="Stromberg M."/>
            <person name="Nyberg Akerstrom W."/>
            <person name="Nylinder S."/>
            <person name="Jareborg N."/>
            <person name="Kallberg Y."/>
            <person name="Kronander E."/>
        </authorList>
    </citation>
    <scope>NUCLEOTIDE SEQUENCE [LARGE SCALE GENOMIC DNA]</scope>
</reference>
<dbReference type="Proteomes" id="UP001314205">
    <property type="component" value="Unassembled WGS sequence"/>
</dbReference>
<evidence type="ECO:0008006" key="3">
    <source>
        <dbReference type="Google" id="ProtNLM"/>
    </source>
</evidence>
<dbReference type="Gene3D" id="3.40.630.30">
    <property type="match status" value="1"/>
</dbReference>
<dbReference type="PANTHER" id="PTHR20905">
    <property type="entry name" value="N-ACETYLTRANSFERASE-RELATED"/>
    <property type="match status" value="1"/>
</dbReference>
<dbReference type="EMBL" id="CAVLGL010000080">
    <property type="protein sequence ID" value="CAK1586314.1"/>
    <property type="molecule type" value="Genomic_DNA"/>
</dbReference>
<dbReference type="CDD" id="cd04301">
    <property type="entry name" value="NAT_SF"/>
    <property type="match status" value="1"/>
</dbReference>
<proteinExistence type="predicted"/>
<gene>
    <name evidence="1" type="ORF">PARMNEM_LOCUS7282</name>
</gene>
<organism evidence="1 2">
    <name type="scientific">Parnassius mnemosyne</name>
    <name type="common">clouded apollo</name>
    <dbReference type="NCBI Taxonomy" id="213953"/>
    <lineage>
        <taxon>Eukaryota</taxon>
        <taxon>Metazoa</taxon>
        <taxon>Ecdysozoa</taxon>
        <taxon>Arthropoda</taxon>
        <taxon>Hexapoda</taxon>
        <taxon>Insecta</taxon>
        <taxon>Pterygota</taxon>
        <taxon>Neoptera</taxon>
        <taxon>Endopterygota</taxon>
        <taxon>Lepidoptera</taxon>
        <taxon>Glossata</taxon>
        <taxon>Ditrysia</taxon>
        <taxon>Papilionoidea</taxon>
        <taxon>Papilionidae</taxon>
        <taxon>Parnassiinae</taxon>
        <taxon>Parnassini</taxon>
        <taxon>Parnassius</taxon>
        <taxon>Driopa</taxon>
    </lineage>
</organism>
<evidence type="ECO:0000313" key="1">
    <source>
        <dbReference type="EMBL" id="CAK1586314.1"/>
    </source>
</evidence>
<accession>A0AAV1KWT6</accession>
<dbReference type="GO" id="GO:0008080">
    <property type="term" value="F:N-acetyltransferase activity"/>
    <property type="evidence" value="ECO:0007669"/>
    <property type="project" value="TreeGrafter"/>
</dbReference>
<dbReference type="InterPro" id="IPR016181">
    <property type="entry name" value="Acyl_CoA_acyltransferase"/>
</dbReference>
<evidence type="ECO:0000313" key="2">
    <source>
        <dbReference type="Proteomes" id="UP001314205"/>
    </source>
</evidence>
<comment type="caution">
    <text evidence="1">The sequence shown here is derived from an EMBL/GenBank/DDBJ whole genome shotgun (WGS) entry which is preliminary data.</text>
</comment>